<evidence type="ECO:0008006" key="3">
    <source>
        <dbReference type="Google" id="ProtNLM"/>
    </source>
</evidence>
<reference evidence="1" key="1">
    <citation type="submission" date="2023-10" db="EMBL/GenBank/DDBJ databases">
        <title>Rapid discrimination of Bifidobacterium longum Subspecies based on MALDI-TOF MS and Machine Learning.</title>
        <authorList>
            <person name="Chen J."/>
        </authorList>
    </citation>
    <scope>NUCLEOTIDE SEQUENCE</scope>
    <source>
        <strain evidence="1">YGMCC0039</strain>
    </source>
</reference>
<gene>
    <name evidence="1" type="ORF">RS890_07890</name>
</gene>
<proteinExistence type="predicted"/>
<accession>A0AB35S8M0</accession>
<comment type="caution">
    <text evidence="1">The sequence shown here is derived from an EMBL/GenBank/DDBJ whole genome shotgun (WGS) entry which is preliminary data.</text>
</comment>
<protein>
    <recommendedName>
        <fullName evidence="3">DNA-binding protein</fullName>
    </recommendedName>
</protein>
<evidence type="ECO:0000313" key="2">
    <source>
        <dbReference type="Proteomes" id="UP001277803"/>
    </source>
</evidence>
<dbReference type="Proteomes" id="UP001277803">
    <property type="component" value="Unassembled WGS sequence"/>
</dbReference>
<organism evidence="1 2">
    <name type="scientific">Bifidobacterium longum</name>
    <dbReference type="NCBI Taxonomy" id="216816"/>
    <lineage>
        <taxon>Bacteria</taxon>
        <taxon>Bacillati</taxon>
        <taxon>Actinomycetota</taxon>
        <taxon>Actinomycetes</taxon>
        <taxon>Bifidobacteriales</taxon>
        <taxon>Bifidobacteriaceae</taxon>
        <taxon>Bifidobacterium</taxon>
    </lineage>
</organism>
<name>A0AB35S8M0_BIFLN</name>
<evidence type="ECO:0000313" key="1">
    <source>
        <dbReference type="EMBL" id="MDW3126997.1"/>
    </source>
</evidence>
<dbReference type="EMBL" id="JAWLRA010000033">
    <property type="protein sequence ID" value="MDW3126997.1"/>
    <property type="molecule type" value="Genomic_DNA"/>
</dbReference>
<dbReference type="AlphaFoldDB" id="A0AB35S8M0"/>
<dbReference type="RefSeq" id="WP_421732089.1">
    <property type="nucleotide sequence ID" value="NZ_CACRSV010000007.1"/>
</dbReference>
<sequence length="42" mass="4800">MERMRADNTGPVWFKAGDAINSPCLYEVADLDRWVMEQKGKA</sequence>